<reference evidence="1 2" key="1">
    <citation type="submission" date="2018-03" db="EMBL/GenBank/DDBJ databases">
        <title>Draft genome sequence of Rohu Carp (Labeo rohita).</title>
        <authorList>
            <person name="Das P."/>
            <person name="Kushwaha B."/>
            <person name="Joshi C.G."/>
            <person name="Kumar D."/>
            <person name="Nagpure N.S."/>
            <person name="Sahoo L."/>
            <person name="Das S.P."/>
            <person name="Bit A."/>
            <person name="Patnaik S."/>
            <person name="Meher P.K."/>
            <person name="Jayasankar P."/>
            <person name="Koringa P.G."/>
            <person name="Patel N.V."/>
            <person name="Hinsu A.T."/>
            <person name="Kumar R."/>
            <person name="Pandey M."/>
            <person name="Agarwal S."/>
            <person name="Srivastava S."/>
            <person name="Singh M."/>
            <person name="Iquebal M.A."/>
            <person name="Jaiswal S."/>
            <person name="Angadi U.B."/>
            <person name="Kumar N."/>
            <person name="Raza M."/>
            <person name="Shah T.M."/>
            <person name="Rai A."/>
            <person name="Jena J.K."/>
        </authorList>
    </citation>
    <scope>NUCLEOTIDE SEQUENCE [LARGE SCALE GENOMIC DNA]</scope>
    <source>
        <strain evidence="1">DASCIFA01</strain>
        <tissue evidence="1">Testis</tissue>
    </source>
</reference>
<evidence type="ECO:0000313" key="1">
    <source>
        <dbReference type="EMBL" id="RXN17364.1"/>
    </source>
</evidence>
<dbReference type="AlphaFoldDB" id="A0A498MDI7"/>
<proteinExistence type="predicted"/>
<comment type="caution">
    <text evidence="1">The sequence shown here is derived from an EMBL/GenBank/DDBJ whole genome shotgun (WGS) entry which is preliminary data.</text>
</comment>
<protein>
    <submittedName>
        <fullName evidence="1">Uncharacterized protein</fullName>
    </submittedName>
</protein>
<dbReference type="EMBL" id="QBIY01012749">
    <property type="protein sequence ID" value="RXN17364.1"/>
    <property type="molecule type" value="Genomic_DNA"/>
</dbReference>
<dbReference type="Proteomes" id="UP000290572">
    <property type="component" value="Unassembled WGS sequence"/>
</dbReference>
<accession>A0A498MDI7</accession>
<keyword evidence="2" id="KW-1185">Reference proteome</keyword>
<evidence type="ECO:0000313" key="2">
    <source>
        <dbReference type="Proteomes" id="UP000290572"/>
    </source>
</evidence>
<gene>
    <name evidence="1" type="ORF">ROHU_027044</name>
</gene>
<organism evidence="1 2">
    <name type="scientific">Labeo rohita</name>
    <name type="common">Indian major carp</name>
    <name type="synonym">Cyprinus rohita</name>
    <dbReference type="NCBI Taxonomy" id="84645"/>
    <lineage>
        <taxon>Eukaryota</taxon>
        <taxon>Metazoa</taxon>
        <taxon>Chordata</taxon>
        <taxon>Craniata</taxon>
        <taxon>Vertebrata</taxon>
        <taxon>Euteleostomi</taxon>
        <taxon>Actinopterygii</taxon>
        <taxon>Neopterygii</taxon>
        <taxon>Teleostei</taxon>
        <taxon>Ostariophysi</taxon>
        <taxon>Cypriniformes</taxon>
        <taxon>Cyprinidae</taxon>
        <taxon>Labeoninae</taxon>
        <taxon>Labeonini</taxon>
        <taxon>Labeo</taxon>
    </lineage>
</organism>
<sequence>MNKFKRASLVSQGGTEAYGSRFELETKARQSGQVPSESSPARCLRNSLGSGANLCCHTTFHPDCTIRDPKALYGTISFTGVSPITLLYVADSAVLFDELVNGIETNGMKVIKPCFVKFPSVMNLCFALYPRIVQPDFNNRSASIERLWGPCRATCSA</sequence>
<name>A0A498MDI7_LABRO</name>